<evidence type="ECO:0000313" key="13">
    <source>
        <dbReference type="Proteomes" id="UP001596098"/>
    </source>
</evidence>
<dbReference type="Pfam" id="PF07730">
    <property type="entry name" value="HisKA_3"/>
    <property type="match status" value="1"/>
</dbReference>
<evidence type="ECO:0000256" key="4">
    <source>
        <dbReference type="ARBA" id="ARBA00022692"/>
    </source>
</evidence>
<evidence type="ECO:0000256" key="1">
    <source>
        <dbReference type="ARBA" id="ARBA00004651"/>
    </source>
</evidence>
<dbReference type="InterPro" id="IPR050482">
    <property type="entry name" value="Sensor_HK_TwoCompSys"/>
</dbReference>
<feature type="region of interest" description="Disordered" evidence="9">
    <location>
        <begin position="493"/>
        <end position="516"/>
    </location>
</feature>
<dbReference type="Gene3D" id="1.20.5.1930">
    <property type="match status" value="1"/>
</dbReference>
<evidence type="ECO:0000256" key="6">
    <source>
        <dbReference type="ARBA" id="ARBA00022989"/>
    </source>
</evidence>
<reference evidence="13" key="1">
    <citation type="journal article" date="2019" name="Int. J. Syst. Evol. Microbiol.">
        <title>The Global Catalogue of Microorganisms (GCM) 10K type strain sequencing project: providing services to taxonomists for standard genome sequencing and annotation.</title>
        <authorList>
            <consortium name="The Broad Institute Genomics Platform"/>
            <consortium name="The Broad Institute Genome Sequencing Center for Infectious Disease"/>
            <person name="Wu L."/>
            <person name="Ma J."/>
        </authorList>
    </citation>
    <scope>NUCLEOTIDE SEQUENCE [LARGE SCALE GENOMIC DNA]</scope>
    <source>
        <strain evidence="13">DFY28</strain>
    </source>
</reference>
<dbReference type="InterPro" id="IPR011712">
    <property type="entry name" value="Sig_transdc_His_kin_sub3_dim/P"/>
</dbReference>
<keyword evidence="4 10" id="KW-0812">Transmembrane</keyword>
<sequence length="516" mass="55202">MLALVAAAALWTREPAGALGLVELAVIWGLSSWLLRTRTSTALVHLGEAAAVALVATVHLGVAPALVAAVAVPPFAHGLVRGLRGVLHTLLVQSTVMSVVVLVSPQRVEVSQTADLFTWLVTGLGLGLIASFYVSQTTADTTTRAYGEARELLTELNHLAGELTGGLDPSSMGAAVLEQVHSTLPLERAALWVEREGALLPLVDHAAPAHSDDARPEDGAEPLAQRAWQQGCPVVEERAFAFAVTHHSTPIAVVTGTVSPGLRPEAQDLLHVLERLAAQIAPAAVRLDAAQLFVSFRDAAMRDERRRMAREMHDGMAQDIASMGYVVDALISTATPQQEQALRQLRSMITRVVGEVRRSVMTLRTQAGASESLGAAIATMARHLSDVSGTPIHVTVDERTTRLRHEVEAELLRIAQEAMNNAVRHAHAGRIDVRCRVHAPFAEVEVQDDGLGLQAGRRDSHGLSIMRERASLINGVLEVRSTPDQGTLVRVRVGTREESSPAPPSERHAPVSTPSL</sequence>
<keyword evidence="6 10" id="KW-1133">Transmembrane helix</keyword>
<dbReference type="Proteomes" id="UP001596098">
    <property type="component" value="Unassembled WGS sequence"/>
</dbReference>
<dbReference type="Pfam" id="PF02518">
    <property type="entry name" value="HATPase_c"/>
    <property type="match status" value="1"/>
</dbReference>
<accession>A0ABW1QY61</accession>
<keyword evidence="3" id="KW-0808">Transferase</keyword>
<keyword evidence="2" id="KW-1003">Cell membrane</keyword>
<dbReference type="SMART" id="SM00387">
    <property type="entry name" value="HATPase_c"/>
    <property type="match status" value="1"/>
</dbReference>
<dbReference type="PANTHER" id="PTHR24421">
    <property type="entry name" value="NITRATE/NITRITE SENSOR PROTEIN NARX-RELATED"/>
    <property type="match status" value="1"/>
</dbReference>
<evidence type="ECO:0000259" key="11">
    <source>
        <dbReference type="SMART" id="SM00387"/>
    </source>
</evidence>
<feature type="transmembrane region" description="Helical" evidence="10">
    <location>
        <begin position="85"/>
        <end position="104"/>
    </location>
</feature>
<evidence type="ECO:0000256" key="3">
    <source>
        <dbReference type="ARBA" id="ARBA00022679"/>
    </source>
</evidence>
<name>A0ABW1QY61_9ACTN</name>
<dbReference type="SUPFAM" id="SSF55874">
    <property type="entry name" value="ATPase domain of HSP90 chaperone/DNA topoisomerase II/histidine kinase"/>
    <property type="match status" value="1"/>
</dbReference>
<comment type="caution">
    <text evidence="12">The sequence shown here is derived from an EMBL/GenBank/DDBJ whole genome shotgun (WGS) entry which is preliminary data.</text>
</comment>
<feature type="compositionally biased region" description="Basic and acidic residues" evidence="9">
    <location>
        <begin position="494"/>
        <end position="509"/>
    </location>
</feature>
<feature type="transmembrane region" description="Helical" evidence="10">
    <location>
        <begin position="49"/>
        <end position="73"/>
    </location>
</feature>
<evidence type="ECO:0000313" key="12">
    <source>
        <dbReference type="EMBL" id="MFC6153331.1"/>
    </source>
</evidence>
<organism evidence="12 13">
    <name type="scientific">Nocardioides yefusunii</name>
    <dbReference type="NCBI Taxonomy" id="2500546"/>
    <lineage>
        <taxon>Bacteria</taxon>
        <taxon>Bacillati</taxon>
        <taxon>Actinomycetota</taxon>
        <taxon>Actinomycetes</taxon>
        <taxon>Propionibacteriales</taxon>
        <taxon>Nocardioidaceae</taxon>
        <taxon>Nocardioides</taxon>
    </lineage>
</organism>
<dbReference type="InterPro" id="IPR036890">
    <property type="entry name" value="HATPase_C_sf"/>
</dbReference>
<dbReference type="InterPro" id="IPR003594">
    <property type="entry name" value="HATPase_dom"/>
</dbReference>
<feature type="transmembrane region" description="Helical" evidence="10">
    <location>
        <begin position="116"/>
        <end position="134"/>
    </location>
</feature>
<comment type="subcellular location">
    <subcellularLocation>
        <location evidence="1">Cell membrane</location>
        <topology evidence="1">Multi-pass membrane protein</topology>
    </subcellularLocation>
</comment>
<keyword evidence="8 10" id="KW-0472">Membrane</keyword>
<evidence type="ECO:0000256" key="8">
    <source>
        <dbReference type="ARBA" id="ARBA00023136"/>
    </source>
</evidence>
<dbReference type="RefSeq" id="WP_164878696.1">
    <property type="nucleotide sequence ID" value="NZ_CP034929.1"/>
</dbReference>
<dbReference type="GO" id="GO:0016301">
    <property type="term" value="F:kinase activity"/>
    <property type="evidence" value="ECO:0007669"/>
    <property type="project" value="UniProtKB-KW"/>
</dbReference>
<protein>
    <submittedName>
        <fullName evidence="12">Sensor histidine kinase</fullName>
    </submittedName>
</protein>
<dbReference type="PANTHER" id="PTHR24421:SF37">
    <property type="entry name" value="SENSOR HISTIDINE KINASE NARS"/>
    <property type="match status" value="1"/>
</dbReference>
<dbReference type="EMBL" id="JBHSQI010000003">
    <property type="protein sequence ID" value="MFC6153331.1"/>
    <property type="molecule type" value="Genomic_DNA"/>
</dbReference>
<proteinExistence type="predicted"/>
<keyword evidence="13" id="KW-1185">Reference proteome</keyword>
<evidence type="ECO:0000256" key="7">
    <source>
        <dbReference type="ARBA" id="ARBA00023012"/>
    </source>
</evidence>
<gene>
    <name evidence="12" type="ORF">ACFPWU_06585</name>
</gene>
<evidence type="ECO:0000256" key="10">
    <source>
        <dbReference type="SAM" id="Phobius"/>
    </source>
</evidence>
<dbReference type="CDD" id="cd16917">
    <property type="entry name" value="HATPase_UhpB-NarQ-NarX-like"/>
    <property type="match status" value="1"/>
</dbReference>
<keyword evidence="5 12" id="KW-0418">Kinase</keyword>
<evidence type="ECO:0000256" key="5">
    <source>
        <dbReference type="ARBA" id="ARBA00022777"/>
    </source>
</evidence>
<evidence type="ECO:0000256" key="2">
    <source>
        <dbReference type="ARBA" id="ARBA00022475"/>
    </source>
</evidence>
<keyword evidence="7" id="KW-0902">Two-component regulatory system</keyword>
<evidence type="ECO:0000256" key="9">
    <source>
        <dbReference type="SAM" id="MobiDB-lite"/>
    </source>
</evidence>
<dbReference type="Gene3D" id="3.30.565.10">
    <property type="entry name" value="Histidine kinase-like ATPase, C-terminal domain"/>
    <property type="match status" value="1"/>
</dbReference>
<feature type="domain" description="Histidine kinase/HSP90-like ATPase" evidence="11">
    <location>
        <begin position="406"/>
        <end position="497"/>
    </location>
</feature>